<keyword evidence="3" id="KW-1003">Cell membrane</keyword>
<evidence type="ECO:0000256" key="7">
    <source>
        <dbReference type="RuleBase" id="RU363032"/>
    </source>
</evidence>
<dbReference type="InterPro" id="IPR035906">
    <property type="entry name" value="MetI-like_sf"/>
</dbReference>
<gene>
    <name evidence="10" type="primary">ssuC</name>
    <name evidence="10" type="ORF">GCM10010910_24090</name>
</gene>
<evidence type="ECO:0000259" key="9">
    <source>
        <dbReference type="PROSITE" id="PS50928"/>
    </source>
</evidence>
<evidence type="ECO:0000313" key="10">
    <source>
        <dbReference type="EMBL" id="GGO65900.1"/>
    </source>
</evidence>
<comment type="subcellular location">
    <subcellularLocation>
        <location evidence="1 7">Cell membrane</location>
        <topology evidence="1 7">Multi-pass membrane protein</topology>
    </subcellularLocation>
</comment>
<dbReference type="Gene3D" id="1.10.3720.10">
    <property type="entry name" value="MetI-like"/>
    <property type="match status" value="1"/>
</dbReference>
<dbReference type="RefSeq" id="WP_188702253.1">
    <property type="nucleotide sequence ID" value="NZ_BMMQ01000008.1"/>
</dbReference>
<sequence>MTGVLPQETSASEGGTRGTGASERGFPSRALARIRPWLSILALVATWQACAWAGILDPRSLPGPASLLATAAGMVADGSLPLALLVSLGRVLAGTAIGVVAGLALGLAAGLSTVARDIVDRPMQAIRTVPFTALTPLLILWFGLGETPKIVLVALAVTVPMYLNTVGGVRGVDRRALLVARAYRLSRWRTVRDVLLPGSAPSILVGLRFATGVAWVAVIVAETVNAASGVGYLLTHARTFGRTDVVMVCIVVYAVLGLLTDLAVRALEARVLRPYQGAS</sequence>
<feature type="region of interest" description="Disordered" evidence="8">
    <location>
        <begin position="1"/>
        <end position="24"/>
    </location>
</feature>
<dbReference type="Proteomes" id="UP000638043">
    <property type="component" value="Unassembled WGS sequence"/>
</dbReference>
<feature type="domain" description="ABC transmembrane type-1" evidence="9">
    <location>
        <begin position="84"/>
        <end position="264"/>
    </location>
</feature>
<evidence type="ECO:0000256" key="6">
    <source>
        <dbReference type="ARBA" id="ARBA00023136"/>
    </source>
</evidence>
<protein>
    <submittedName>
        <fullName evidence="10">ABC transporter permease</fullName>
    </submittedName>
</protein>
<keyword evidence="4 7" id="KW-0812">Transmembrane</keyword>
<keyword evidence="11" id="KW-1185">Reference proteome</keyword>
<dbReference type="InterPro" id="IPR000515">
    <property type="entry name" value="MetI-like"/>
</dbReference>
<dbReference type="PANTHER" id="PTHR30151:SF38">
    <property type="entry name" value="ALIPHATIC SULFONATES TRANSPORT PERMEASE PROTEIN SSUC-RELATED"/>
    <property type="match status" value="1"/>
</dbReference>
<keyword evidence="6 7" id="KW-0472">Membrane</keyword>
<reference evidence="11" key="1">
    <citation type="journal article" date="2019" name="Int. J. Syst. Evol. Microbiol.">
        <title>The Global Catalogue of Microorganisms (GCM) 10K type strain sequencing project: providing services to taxonomists for standard genome sequencing and annotation.</title>
        <authorList>
            <consortium name="The Broad Institute Genomics Platform"/>
            <consortium name="The Broad Institute Genome Sequencing Center for Infectious Disease"/>
            <person name="Wu L."/>
            <person name="Ma J."/>
        </authorList>
    </citation>
    <scope>NUCLEOTIDE SEQUENCE [LARGE SCALE GENOMIC DNA]</scope>
    <source>
        <strain evidence="11">CGMCC 4.7181</strain>
    </source>
</reference>
<feature type="transmembrane region" description="Helical" evidence="7">
    <location>
        <begin position="126"/>
        <end position="144"/>
    </location>
</feature>
<evidence type="ECO:0000313" key="11">
    <source>
        <dbReference type="Proteomes" id="UP000638043"/>
    </source>
</evidence>
<evidence type="ECO:0000256" key="3">
    <source>
        <dbReference type="ARBA" id="ARBA00022475"/>
    </source>
</evidence>
<dbReference type="EMBL" id="BMMQ01000008">
    <property type="protein sequence ID" value="GGO65900.1"/>
    <property type="molecule type" value="Genomic_DNA"/>
</dbReference>
<dbReference type="SUPFAM" id="SSF161098">
    <property type="entry name" value="MetI-like"/>
    <property type="match status" value="1"/>
</dbReference>
<feature type="transmembrane region" description="Helical" evidence="7">
    <location>
        <begin position="37"/>
        <end position="55"/>
    </location>
</feature>
<evidence type="ECO:0000256" key="4">
    <source>
        <dbReference type="ARBA" id="ARBA00022692"/>
    </source>
</evidence>
<feature type="transmembrane region" description="Helical" evidence="7">
    <location>
        <begin position="245"/>
        <end position="264"/>
    </location>
</feature>
<evidence type="ECO:0000256" key="1">
    <source>
        <dbReference type="ARBA" id="ARBA00004651"/>
    </source>
</evidence>
<dbReference type="Pfam" id="PF00528">
    <property type="entry name" value="BPD_transp_1"/>
    <property type="match status" value="1"/>
</dbReference>
<feature type="transmembrane region" description="Helical" evidence="7">
    <location>
        <begin position="150"/>
        <end position="169"/>
    </location>
</feature>
<feature type="transmembrane region" description="Helical" evidence="7">
    <location>
        <begin position="213"/>
        <end position="233"/>
    </location>
</feature>
<evidence type="ECO:0000256" key="2">
    <source>
        <dbReference type="ARBA" id="ARBA00022448"/>
    </source>
</evidence>
<comment type="similarity">
    <text evidence="7">Belongs to the binding-protein-dependent transport system permease family.</text>
</comment>
<organism evidence="10 11">
    <name type="scientific">Microbacterium nanhaiense</name>
    <dbReference type="NCBI Taxonomy" id="1301026"/>
    <lineage>
        <taxon>Bacteria</taxon>
        <taxon>Bacillati</taxon>
        <taxon>Actinomycetota</taxon>
        <taxon>Actinomycetes</taxon>
        <taxon>Micrococcales</taxon>
        <taxon>Microbacteriaceae</taxon>
        <taxon>Microbacterium</taxon>
    </lineage>
</organism>
<dbReference type="PANTHER" id="PTHR30151">
    <property type="entry name" value="ALKANE SULFONATE ABC TRANSPORTER-RELATED, MEMBRANE SUBUNIT"/>
    <property type="match status" value="1"/>
</dbReference>
<proteinExistence type="inferred from homology"/>
<keyword evidence="5 7" id="KW-1133">Transmembrane helix</keyword>
<accession>A0ABQ2N7F8</accession>
<comment type="caution">
    <text evidence="10">The sequence shown here is derived from an EMBL/GenBank/DDBJ whole genome shotgun (WGS) entry which is preliminary data.</text>
</comment>
<keyword evidence="2 7" id="KW-0813">Transport</keyword>
<name>A0ABQ2N7F8_9MICO</name>
<evidence type="ECO:0000256" key="5">
    <source>
        <dbReference type="ARBA" id="ARBA00022989"/>
    </source>
</evidence>
<dbReference type="PROSITE" id="PS50928">
    <property type="entry name" value="ABC_TM1"/>
    <property type="match status" value="1"/>
</dbReference>
<evidence type="ECO:0000256" key="8">
    <source>
        <dbReference type="SAM" id="MobiDB-lite"/>
    </source>
</evidence>
<dbReference type="CDD" id="cd06261">
    <property type="entry name" value="TM_PBP2"/>
    <property type="match status" value="1"/>
</dbReference>
<feature type="transmembrane region" description="Helical" evidence="7">
    <location>
        <begin position="92"/>
        <end position="114"/>
    </location>
</feature>